<dbReference type="PROSITE" id="PS00893">
    <property type="entry name" value="NUDIX_BOX"/>
    <property type="match status" value="1"/>
</dbReference>
<dbReference type="SUPFAM" id="SSF55811">
    <property type="entry name" value="Nudix"/>
    <property type="match status" value="1"/>
</dbReference>
<dbReference type="RefSeq" id="WP_160721553.1">
    <property type="nucleotide sequence ID" value="NZ_SUMG01000010.1"/>
</dbReference>
<reference evidence="4 5" key="1">
    <citation type="submission" date="2019-04" db="EMBL/GenBank/DDBJ databases">
        <title>Isachenkonia alkalipeptolytica gen. nov. sp. nov. a new anaerobic, alkiliphilic organothrophic bacterium capable to reduce synthesized ferrihydrite isolated from a soda lake.</title>
        <authorList>
            <person name="Toshchakov S.V."/>
            <person name="Zavarzina D.G."/>
            <person name="Zhilina T.N."/>
            <person name="Kostrikina N.A."/>
            <person name="Kublanov I.V."/>
        </authorList>
    </citation>
    <scope>NUCLEOTIDE SEQUENCE [LARGE SCALE GENOMIC DNA]</scope>
    <source>
        <strain evidence="4 5">Z-1701</strain>
    </source>
</reference>
<comment type="caution">
    <text evidence="4">The sequence shown here is derived from an EMBL/GenBank/DDBJ whole genome shotgun (WGS) entry which is preliminary data.</text>
</comment>
<evidence type="ECO:0000256" key="2">
    <source>
        <dbReference type="ARBA" id="ARBA00022801"/>
    </source>
</evidence>
<evidence type="ECO:0000313" key="4">
    <source>
        <dbReference type="EMBL" id="NBG88690.1"/>
    </source>
</evidence>
<accession>A0AA43XKR8</accession>
<evidence type="ECO:0000256" key="1">
    <source>
        <dbReference type="ARBA" id="ARBA00001946"/>
    </source>
</evidence>
<evidence type="ECO:0000313" key="5">
    <source>
        <dbReference type="Proteomes" id="UP000449710"/>
    </source>
</evidence>
<gene>
    <name evidence="4" type="ORF">ISALK_09270</name>
</gene>
<feature type="domain" description="Nudix hydrolase" evidence="3">
    <location>
        <begin position="21"/>
        <end position="158"/>
    </location>
</feature>
<organism evidence="4 5">
    <name type="scientific">Isachenkonia alkalipeptolytica</name>
    <dbReference type="NCBI Taxonomy" id="2565777"/>
    <lineage>
        <taxon>Bacteria</taxon>
        <taxon>Bacillati</taxon>
        <taxon>Bacillota</taxon>
        <taxon>Clostridia</taxon>
        <taxon>Eubacteriales</taxon>
        <taxon>Clostridiaceae</taxon>
        <taxon>Isachenkonia</taxon>
    </lineage>
</organism>
<sequence>MQLLKKMIHPDLASTEGRTFPRTTARGIILQGENILLMYTKHYNDYSFPGGGVDSKENLLEGLKRELMEETGAQNIQVLEPFGYIDEYRPHYKPEYDLVHMESYFYRCTASDEFLEPTLEDYEKNNGMQALWVNIFDALDHNRRVIENKEASMGFSILRETFVLEEIAKKYFPDKVNESA</sequence>
<dbReference type="Pfam" id="PF00293">
    <property type="entry name" value="NUDIX"/>
    <property type="match status" value="1"/>
</dbReference>
<comment type="cofactor">
    <cofactor evidence="1">
        <name>Mg(2+)</name>
        <dbReference type="ChEBI" id="CHEBI:18420"/>
    </cofactor>
</comment>
<protein>
    <submittedName>
        <fullName evidence="4">NUDIX domain-containing protein</fullName>
    </submittedName>
</protein>
<name>A0AA43XKR8_9CLOT</name>
<dbReference type="PANTHER" id="PTHR43046">
    <property type="entry name" value="GDP-MANNOSE MANNOSYL HYDROLASE"/>
    <property type="match status" value="1"/>
</dbReference>
<dbReference type="EMBL" id="SUMG01000010">
    <property type="protein sequence ID" value="NBG88690.1"/>
    <property type="molecule type" value="Genomic_DNA"/>
</dbReference>
<dbReference type="InterPro" id="IPR015797">
    <property type="entry name" value="NUDIX_hydrolase-like_dom_sf"/>
</dbReference>
<keyword evidence="5" id="KW-1185">Reference proteome</keyword>
<keyword evidence="2" id="KW-0378">Hydrolase</keyword>
<dbReference type="Proteomes" id="UP000449710">
    <property type="component" value="Unassembled WGS sequence"/>
</dbReference>
<evidence type="ECO:0000259" key="3">
    <source>
        <dbReference type="PROSITE" id="PS51462"/>
    </source>
</evidence>
<dbReference type="PROSITE" id="PS51462">
    <property type="entry name" value="NUDIX"/>
    <property type="match status" value="1"/>
</dbReference>
<dbReference type="InterPro" id="IPR000086">
    <property type="entry name" value="NUDIX_hydrolase_dom"/>
</dbReference>
<dbReference type="Gene3D" id="3.90.79.10">
    <property type="entry name" value="Nucleoside Triphosphate Pyrophosphohydrolase"/>
    <property type="match status" value="1"/>
</dbReference>
<dbReference type="PANTHER" id="PTHR43046:SF15">
    <property type="entry name" value="MUTT_NUDIX FAMILY PROTEIN"/>
    <property type="match status" value="1"/>
</dbReference>
<dbReference type="AlphaFoldDB" id="A0AA43XKR8"/>
<dbReference type="InterPro" id="IPR020084">
    <property type="entry name" value="NUDIX_hydrolase_CS"/>
</dbReference>
<dbReference type="GO" id="GO:0016787">
    <property type="term" value="F:hydrolase activity"/>
    <property type="evidence" value="ECO:0007669"/>
    <property type="project" value="UniProtKB-KW"/>
</dbReference>
<proteinExistence type="predicted"/>